<name>A0A9N9HQE9_9GLOM</name>
<comment type="caution">
    <text evidence="1">The sequence shown here is derived from an EMBL/GenBank/DDBJ whole genome shotgun (WGS) entry which is preliminary data.</text>
</comment>
<dbReference type="OrthoDB" id="10490381at2759"/>
<sequence>ETQQKKVGLFLSRDVDYRTLCADLANQTSEEENLPTAELMAEEIAL</sequence>
<keyword evidence="2" id="KW-1185">Reference proteome</keyword>
<dbReference type="EMBL" id="CAJVPS010019368">
    <property type="protein sequence ID" value="CAG8700861.1"/>
    <property type="molecule type" value="Genomic_DNA"/>
</dbReference>
<feature type="non-terminal residue" evidence="1">
    <location>
        <position position="1"/>
    </location>
</feature>
<organism evidence="1 2">
    <name type="scientific">Ambispora leptoticha</name>
    <dbReference type="NCBI Taxonomy" id="144679"/>
    <lineage>
        <taxon>Eukaryota</taxon>
        <taxon>Fungi</taxon>
        <taxon>Fungi incertae sedis</taxon>
        <taxon>Mucoromycota</taxon>
        <taxon>Glomeromycotina</taxon>
        <taxon>Glomeromycetes</taxon>
        <taxon>Archaeosporales</taxon>
        <taxon>Ambisporaceae</taxon>
        <taxon>Ambispora</taxon>
    </lineage>
</organism>
<evidence type="ECO:0000313" key="2">
    <source>
        <dbReference type="Proteomes" id="UP000789508"/>
    </source>
</evidence>
<dbReference type="AlphaFoldDB" id="A0A9N9HQE9"/>
<protein>
    <submittedName>
        <fullName evidence="1">738_t:CDS:1</fullName>
    </submittedName>
</protein>
<gene>
    <name evidence="1" type="ORF">ALEPTO_LOCUS11571</name>
</gene>
<dbReference type="Proteomes" id="UP000789508">
    <property type="component" value="Unassembled WGS sequence"/>
</dbReference>
<proteinExistence type="predicted"/>
<accession>A0A9N9HQE9</accession>
<reference evidence="1" key="1">
    <citation type="submission" date="2021-06" db="EMBL/GenBank/DDBJ databases">
        <authorList>
            <person name="Kallberg Y."/>
            <person name="Tangrot J."/>
            <person name="Rosling A."/>
        </authorList>
    </citation>
    <scope>NUCLEOTIDE SEQUENCE</scope>
    <source>
        <strain evidence="1">FL130A</strain>
    </source>
</reference>
<evidence type="ECO:0000313" key="1">
    <source>
        <dbReference type="EMBL" id="CAG8700861.1"/>
    </source>
</evidence>